<dbReference type="Pfam" id="PF20389">
    <property type="entry name" value="DUF6684"/>
    <property type="match status" value="1"/>
</dbReference>
<accession>A0A8U0A2V9</accession>
<keyword evidence="1" id="KW-1133">Transmembrane helix</keyword>
<evidence type="ECO:0000313" key="2">
    <source>
        <dbReference type="EMBL" id="UPM42317.1"/>
    </source>
</evidence>
<gene>
    <name evidence="2" type="ORF">MW046_10145</name>
</gene>
<keyword evidence="3" id="KW-1185">Reference proteome</keyword>
<protein>
    <submittedName>
        <fullName evidence="2">Cox cluster protein</fullName>
    </submittedName>
</protein>
<dbReference type="Proteomes" id="UP000831768">
    <property type="component" value="Chromosome"/>
</dbReference>
<dbReference type="EMBL" id="CP096019">
    <property type="protein sequence ID" value="UPM42317.1"/>
    <property type="molecule type" value="Genomic_DNA"/>
</dbReference>
<evidence type="ECO:0000313" key="3">
    <source>
        <dbReference type="Proteomes" id="UP000831768"/>
    </source>
</evidence>
<dbReference type="AlphaFoldDB" id="A0A8U0A2V9"/>
<name>A0A8U0A2V9_9EURY</name>
<sequence>MSKYLLDRQTVLDVTVNIIPLLMLVFFFILFALYDPYLKNTFMLGMSLFLLIIPFVFLLLLTYAAGRTIEREEEQTD</sequence>
<dbReference type="GeneID" id="71928410"/>
<proteinExistence type="predicted"/>
<evidence type="ECO:0000256" key="1">
    <source>
        <dbReference type="SAM" id="Phobius"/>
    </source>
</evidence>
<organism evidence="2 3">
    <name type="scientific">Halocatena salina</name>
    <dbReference type="NCBI Taxonomy" id="2934340"/>
    <lineage>
        <taxon>Archaea</taxon>
        <taxon>Methanobacteriati</taxon>
        <taxon>Methanobacteriota</taxon>
        <taxon>Stenosarchaea group</taxon>
        <taxon>Halobacteria</taxon>
        <taxon>Halobacteriales</taxon>
        <taxon>Natronomonadaceae</taxon>
        <taxon>Halocatena</taxon>
    </lineage>
</organism>
<keyword evidence="1" id="KW-0472">Membrane</keyword>
<dbReference type="RefSeq" id="WP_247992992.1">
    <property type="nucleotide sequence ID" value="NZ_CP096019.1"/>
</dbReference>
<feature type="transmembrane region" description="Helical" evidence="1">
    <location>
        <begin position="46"/>
        <end position="65"/>
    </location>
</feature>
<reference evidence="2" key="1">
    <citation type="submission" date="2022-04" db="EMBL/GenBank/DDBJ databases">
        <title>Halocatena sp. nov., isolated from a salt lake.</title>
        <authorList>
            <person name="Cui H.-L."/>
        </authorList>
    </citation>
    <scope>NUCLEOTIDE SEQUENCE</scope>
    <source>
        <strain evidence="2">AD-1</strain>
    </source>
</reference>
<dbReference type="KEGG" id="haad:MW046_10145"/>
<dbReference type="InterPro" id="IPR046506">
    <property type="entry name" value="DUF6684"/>
</dbReference>
<feature type="transmembrane region" description="Helical" evidence="1">
    <location>
        <begin position="12"/>
        <end position="34"/>
    </location>
</feature>
<keyword evidence="1" id="KW-0812">Transmembrane</keyword>